<dbReference type="FunFam" id="3.40.140.10:FF:000055">
    <property type="entry name" value="COP9 signalosome complex subunit 6"/>
    <property type="match status" value="1"/>
</dbReference>
<keyword evidence="11" id="KW-1185">Reference proteome</keyword>
<evidence type="ECO:0000313" key="10">
    <source>
        <dbReference type="EMBL" id="OJJ41442.1"/>
    </source>
</evidence>
<dbReference type="PROSITE" id="PS50249">
    <property type="entry name" value="MPN"/>
    <property type="match status" value="1"/>
</dbReference>
<dbReference type="Proteomes" id="UP000184383">
    <property type="component" value="Unassembled WGS sequence"/>
</dbReference>
<keyword evidence="6 7" id="KW-0539">Nucleus</keyword>
<feature type="region of interest" description="Disordered" evidence="8">
    <location>
        <begin position="285"/>
        <end position="307"/>
    </location>
</feature>
<comment type="subcellular location">
    <subcellularLocation>
        <location evidence="7">Cytoplasm</location>
    </subcellularLocation>
    <subcellularLocation>
        <location evidence="7">Nucleus</location>
    </subcellularLocation>
</comment>
<protein>
    <recommendedName>
        <fullName evidence="3 7">COP9 signalosome complex subunit 6</fullName>
    </recommendedName>
</protein>
<organism evidence="10 11">
    <name type="scientific">Aspergillus wentii DTO 134E9</name>
    <dbReference type="NCBI Taxonomy" id="1073089"/>
    <lineage>
        <taxon>Eukaryota</taxon>
        <taxon>Fungi</taxon>
        <taxon>Dikarya</taxon>
        <taxon>Ascomycota</taxon>
        <taxon>Pezizomycotina</taxon>
        <taxon>Eurotiomycetes</taxon>
        <taxon>Eurotiomycetidae</taxon>
        <taxon>Eurotiales</taxon>
        <taxon>Aspergillaceae</taxon>
        <taxon>Aspergillus</taxon>
        <taxon>Aspergillus subgen. Cremei</taxon>
    </lineage>
</organism>
<dbReference type="InterPro" id="IPR033859">
    <property type="entry name" value="MPN_CSN6"/>
</dbReference>
<comment type="similarity">
    <text evidence="1 7">Belongs to the peptidase M67A family. CSN6 subfamily.</text>
</comment>
<comment type="subunit">
    <text evidence="2">Component of the COP9 signalosome (CSN) complex.</text>
</comment>
<dbReference type="GO" id="GO:0008237">
    <property type="term" value="F:metallopeptidase activity"/>
    <property type="evidence" value="ECO:0007669"/>
    <property type="project" value="InterPro"/>
</dbReference>
<dbReference type="InterPro" id="IPR000555">
    <property type="entry name" value="JAMM/MPN+_dom"/>
</dbReference>
<dbReference type="GeneID" id="63755531"/>
<evidence type="ECO:0000256" key="4">
    <source>
        <dbReference type="ARBA" id="ARBA00022490"/>
    </source>
</evidence>
<evidence type="ECO:0000256" key="6">
    <source>
        <dbReference type="ARBA" id="ARBA00023242"/>
    </source>
</evidence>
<evidence type="ECO:0000313" key="11">
    <source>
        <dbReference type="Proteomes" id="UP000184383"/>
    </source>
</evidence>
<dbReference type="PANTHER" id="PTHR10540:SF8">
    <property type="entry name" value="COP9 SIGNALOSOME COMPLEX SUBUNIT 6"/>
    <property type="match status" value="1"/>
</dbReference>
<dbReference type="RefSeq" id="XP_040695118.1">
    <property type="nucleotide sequence ID" value="XM_040839683.1"/>
</dbReference>
<dbReference type="EMBL" id="KV878209">
    <property type="protein sequence ID" value="OJJ41442.1"/>
    <property type="molecule type" value="Genomic_DNA"/>
</dbReference>
<dbReference type="Pfam" id="PF01398">
    <property type="entry name" value="JAB"/>
    <property type="match status" value="1"/>
</dbReference>
<feature type="region of interest" description="Disordered" evidence="8">
    <location>
        <begin position="217"/>
        <end position="249"/>
    </location>
</feature>
<dbReference type="AlphaFoldDB" id="A0A1L9S2Q7"/>
<proteinExistence type="inferred from homology"/>
<dbReference type="CDD" id="cd08063">
    <property type="entry name" value="MPN_CSN6"/>
    <property type="match status" value="1"/>
</dbReference>
<evidence type="ECO:0000256" key="8">
    <source>
        <dbReference type="SAM" id="MobiDB-lite"/>
    </source>
</evidence>
<evidence type="ECO:0000256" key="7">
    <source>
        <dbReference type="RuleBase" id="RU367006"/>
    </source>
</evidence>
<dbReference type="InterPro" id="IPR024969">
    <property type="entry name" value="EIF3F/CSN6-like_C"/>
</dbReference>
<dbReference type="GO" id="GO:0000338">
    <property type="term" value="P:protein deneddylation"/>
    <property type="evidence" value="ECO:0007669"/>
    <property type="project" value="InterPro"/>
</dbReference>
<evidence type="ECO:0000259" key="9">
    <source>
        <dbReference type="PROSITE" id="PS50249"/>
    </source>
</evidence>
<dbReference type="PANTHER" id="PTHR10540">
    <property type="entry name" value="EUKARYOTIC TRANSLATION INITIATION FACTOR 3 SUBUNIT F-RELATED"/>
    <property type="match status" value="1"/>
</dbReference>
<dbReference type="VEuPathDB" id="FungiDB:ASPWEDRAFT_99666"/>
<dbReference type="Pfam" id="PF13012">
    <property type="entry name" value="MitMem_reg"/>
    <property type="match status" value="1"/>
</dbReference>
<gene>
    <name evidence="10" type="ORF">ASPWEDRAFT_99666</name>
</gene>
<evidence type="ECO:0000256" key="1">
    <source>
        <dbReference type="ARBA" id="ARBA00010893"/>
    </source>
</evidence>
<dbReference type="Gene3D" id="3.40.140.10">
    <property type="entry name" value="Cytidine Deaminase, domain 2"/>
    <property type="match status" value="1"/>
</dbReference>
<evidence type="ECO:0000256" key="3">
    <source>
        <dbReference type="ARBA" id="ARBA00014871"/>
    </source>
</evidence>
<dbReference type="GO" id="GO:0008180">
    <property type="term" value="C:COP9 signalosome"/>
    <property type="evidence" value="ECO:0007669"/>
    <property type="project" value="UniProtKB-UniRule"/>
</dbReference>
<dbReference type="STRING" id="1073089.A0A1L9S2Q7"/>
<evidence type="ECO:0000256" key="2">
    <source>
        <dbReference type="ARBA" id="ARBA00011098"/>
    </source>
</evidence>
<feature type="domain" description="MPN" evidence="9">
    <location>
        <begin position="20"/>
        <end position="164"/>
    </location>
</feature>
<reference evidence="11" key="1">
    <citation type="journal article" date="2017" name="Genome Biol.">
        <title>Comparative genomics reveals high biological diversity and specific adaptations in the industrially and medically important fungal genus Aspergillus.</title>
        <authorList>
            <person name="de Vries R.P."/>
            <person name="Riley R."/>
            <person name="Wiebenga A."/>
            <person name="Aguilar-Osorio G."/>
            <person name="Amillis S."/>
            <person name="Uchima C.A."/>
            <person name="Anderluh G."/>
            <person name="Asadollahi M."/>
            <person name="Askin M."/>
            <person name="Barry K."/>
            <person name="Battaglia E."/>
            <person name="Bayram O."/>
            <person name="Benocci T."/>
            <person name="Braus-Stromeyer S.A."/>
            <person name="Caldana C."/>
            <person name="Canovas D."/>
            <person name="Cerqueira G.C."/>
            <person name="Chen F."/>
            <person name="Chen W."/>
            <person name="Choi C."/>
            <person name="Clum A."/>
            <person name="Dos Santos R.A."/>
            <person name="Damasio A.R."/>
            <person name="Diallinas G."/>
            <person name="Emri T."/>
            <person name="Fekete E."/>
            <person name="Flipphi M."/>
            <person name="Freyberg S."/>
            <person name="Gallo A."/>
            <person name="Gournas C."/>
            <person name="Habgood R."/>
            <person name="Hainaut M."/>
            <person name="Harispe M.L."/>
            <person name="Henrissat B."/>
            <person name="Hilden K.S."/>
            <person name="Hope R."/>
            <person name="Hossain A."/>
            <person name="Karabika E."/>
            <person name="Karaffa L."/>
            <person name="Karanyi Z."/>
            <person name="Krasevec N."/>
            <person name="Kuo A."/>
            <person name="Kusch H."/>
            <person name="LaButti K."/>
            <person name="Lagendijk E.L."/>
            <person name="Lapidus A."/>
            <person name="Levasseur A."/>
            <person name="Lindquist E."/>
            <person name="Lipzen A."/>
            <person name="Logrieco A.F."/>
            <person name="MacCabe A."/>
            <person name="Maekelae M.R."/>
            <person name="Malavazi I."/>
            <person name="Melin P."/>
            <person name="Meyer V."/>
            <person name="Mielnichuk N."/>
            <person name="Miskei M."/>
            <person name="Molnar A.P."/>
            <person name="Mule G."/>
            <person name="Ngan C.Y."/>
            <person name="Orejas M."/>
            <person name="Orosz E."/>
            <person name="Ouedraogo J.P."/>
            <person name="Overkamp K.M."/>
            <person name="Park H.-S."/>
            <person name="Perrone G."/>
            <person name="Piumi F."/>
            <person name="Punt P.J."/>
            <person name="Ram A.F."/>
            <person name="Ramon A."/>
            <person name="Rauscher S."/>
            <person name="Record E."/>
            <person name="Riano-Pachon D.M."/>
            <person name="Robert V."/>
            <person name="Roehrig J."/>
            <person name="Ruller R."/>
            <person name="Salamov A."/>
            <person name="Salih N.S."/>
            <person name="Samson R.A."/>
            <person name="Sandor E."/>
            <person name="Sanguinetti M."/>
            <person name="Schuetze T."/>
            <person name="Sepcic K."/>
            <person name="Shelest E."/>
            <person name="Sherlock G."/>
            <person name="Sophianopoulou V."/>
            <person name="Squina F.M."/>
            <person name="Sun H."/>
            <person name="Susca A."/>
            <person name="Todd R.B."/>
            <person name="Tsang A."/>
            <person name="Unkles S.E."/>
            <person name="van de Wiele N."/>
            <person name="van Rossen-Uffink D."/>
            <person name="Oliveira J.V."/>
            <person name="Vesth T.C."/>
            <person name="Visser J."/>
            <person name="Yu J.-H."/>
            <person name="Zhou M."/>
            <person name="Andersen M.R."/>
            <person name="Archer D.B."/>
            <person name="Baker S.E."/>
            <person name="Benoit I."/>
            <person name="Brakhage A.A."/>
            <person name="Braus G.H."/>
            <person name="Fischer R."/>
            <person name="Frisvad J.C."/>
            <person name="Goldman G.H."/>
            <person name="Houbraken J."/>
            <person name="Oakley B."/>
            <person name="Pocsi I."/>
            <person name="Scazzocchio C."/>
            <person name="Seiboth B."/>
            <person name="vanKuyk P.A."/>
            <person name="Wortman J."/>
            <person name="Dyer P.S."/>
            <person name="Grigoriev I.V."/>
        </authorList>
    </citation>
    <scope>NUCLEOTIDE SEQUENCE [LARGE SCALE GENOMIC DNA]</scope>
    <source>
        <strain evidence="11">DTO 134E9</strain>
    </source>
</reference>
<dbReference type="OrthoDB" id="1378at2759"/>
<name>A0A1L9S2Q7_ASPWE</name>
<keyword evidence="5 7" id="KW-0736">Signalosome</keyword>
<keyword evidence="4 7" id="KW-0963">Cytoplasm</keyword>
<sequence>MADQLGSLVSQKSSDSGLHIQLHPLVLLTISDHITRHAARSQQGPIIGALLGEQNGRAITLEHAFECLVEQGSNGEAHIPQNWFLERVQQFKDVHKVPALDLVGWWSTAPPSGPNASHLPVQRQILQNHNESAVFLAFHPSQLQKESPNGAKLPLTVYESVYEGENAGEGDKTMQVDGEEQSLNIRFRELPFSVETGEAEMIGMDTIARTGRNAAAIETPSGGAPQQTSKNKKDRGSKEESSADSDLLAPEEEELIANLNTRLNAIRTLESRISLIKSYLSSISSSSKDEAGQGDSTEPATPALSHPTLRNINSLITHLSLLNPEEQSDFSAEMLAQHNDVLLVSLLGQLGQSIKGMRELGKKSAIVQNVRQSAASRGKQLAMQSRFDSEYFTGRDAAANGGMYT</sequence>
<accession>A0A1L9S2Q7</accession>
<dbReference type="GO" id="GO:0005737">
    <property type="term" value="C:cytoplasm"/>
    <property type="evidence" value="ECO:0007669"/>
    <property type="project" value="UniProtKB-SubCell"/>
</dbReference>
<comment type="function">
    <text evidence="7">Component of the COP9 signalosome complex (CSN), a complex involved in various cellular and developmental processes.</text>
</comment>
<evidence type="ECO:0000256" key="5">
    <source>
        <dbReference type="ARBA" id="ARBA00022790"/>
    </source>
</evidence>
<dbReference type="InterPro" id="IPR037518">
    <property type="entry name" value="MPN"/>
</dbReference>